<evidence type="ECO:0000313" key="2">
    <source>
        <dbReference type="EMBL" id="URE15754.1"/>
    </source>
</evidence>
<dbReference type="AlphaFoldDB" id="A0A9E7KGE2"/>
<name>A0A9E7KGE2_9LILI</name>
<evidence type="ECO:0000256" key="1">
    <source>
        <dbReference type="SAM" id="MobiDB-lite"/>
    </source>
</evidence>
<dbReference type="OrthoDB" id="2020426at2759"/>
<accession>A0A9E7KGE2</accession>
<gene>
    <name evidence="2" type="ORF">MUK42_11631</name>
</gene>
<feature type="region of interest" description="Disordered" evidence="1">
    <location>
        <begin position="24"/>
        <end position="61"/>
    </location>
</feature>
<keyword evidence="3" id="KW-1185">Reference proteome</keyword>
<reference evidence="2" key="1">
    <citation type="submission" date="2022-05" db="EMBL/GenBank/DDBJ databases">
        <title>The Musa troglodytarum L. genome provides insights into the mechanism of non-climacteric behaviour and enrichment of carotenoids.</title>
        <authorList>
            <person name="Wang J."/>
        </authorList>
    </citation>
    <scope>NUCLEOTIDE SEQUENCE</scope>
    <source>
        <tissue evidence="2">Leaf</tissue>
    </source>
</reference>
<sequence>MGLFTLSPQQKLRGDPLRAANKVAQSASLSELPPDDAPLYAPSDSSATSASGTRVNSSLATTETSIRSLIHELGGGRDVMNFCKQTNVADQRMSQAVLD</sequence>
<organism evidence="2 3">
    <name type="scientific">Musa troglodytarum</name>
    <name type="common">fe'i banana</name>
    <dbReference type="NCBI Taxonomy" id="320322"/>
    <lineage>
        <taxon>Eukaryota</taxon>
        <taxon>Viridiplantae</taxon>
        <taxon>Streptophyta</taxon>
        <taxon>Embryophyta</taxon>
        <taxon>Tracheophyta</taxon>
        <taxon>Spermatophyta</taxon>
        <taxon>Magnoliopsida</taxon>
        <taxon>Liliopsida</taxon>
        <taxon>Zingiberales</taxon>
        <taxon>Musaceae</taxon>
        <taxon>Musa</taxon>
    </lineage>
</organism>
<proteinExistence type="predicted"/>
<protein>
    <submittedName>
        <fullName evidence="2">Uncharacterized protein</fullName>
    </submittedName>
</protein>
<evidence type="ECO:0000313" key="3">
    <source>
        <dbReference type="Proteomes" id="UP001055439"/>
    </source>
</evidence>
<feature type="compositionally biased region" description="Polar residues" evidence="1">
    <location>
        <begin position="43"/>
        <end position="61"/>
    </location>
</feature>
<dbReference type="EMBL" id="CP097509">
    <property type="protein sequence ID" value="URE15754.1"/>
    <property type="molecule type" value="Genomic_DNA"/>
</dbReference>
<dbReference type="Proteomes" id="UP001055439">
    <property type="component" value="Chromosome 7"/>
</dbReference>